<protein>
    <submittedName>
        <fullName evidence="2">Hydroxyacylglutathione hydrolase</fullName>
    </submittedName>
</protein>
<dbReference type="Gene3D" id="3.50.50.60">
    <property type="entry name" value="FAD/NAD(P)-binding domain"/>
    <property type="match status" value="1"/>
</dbReference>
<dbReference type="SUPFAM" id="SSF51905">
    <property type="entry name" value="FAD/NAD(P)-binding domain"/>
    <property type="match status" value="2"/>
</dbReference>
<dbReference type="Pfam" id="PF13454">
    <property type="entry name" value="NAD_binding_9"/>
    <property type="match status" value="1"/>
</dbReference>
<name>A0ABX5NKT4_9HYPH</name>
<reference evidence="2 3" key="1">
    <citation type="submission" date="2018-06" db="EMBL/GenBank/DDBJ databases">
        <title>Rhizobium wuzhouense sp. nov., isolated from roots of Oryza officinalis.</title>
        <authorList>
            <person name="Yuan T."/>
        </authorList>
    </citation>
    <scope>NUCLEOTIDE SEQUENCE [LARGE SCALE GENOMIC DNA]</scope>
    <source>
        <strain evidence="2 3">W44</strain>
    </source>
</reference>
<comment type="caution">
    <text evidence="2">The sequence shown here is derived from an EMBL/GenBank/DDBJ whole genome shotgun (WGS) entry which is preliminary data.</text>
</comment>
<dbReference type="PANTHER" id="PTHR40254">
    <property type="entry name" value="BLR0577 PROTEIN"/>
    <property type="match status" value="1"/>
</dbReference>
<keyword evidence="3" id="KW-1185">Reference proteome</keyword>
<dbReference type="EMBL" id="QJRY01000010">
    <property type="protein sequence ID" value="PYB70273.1"/>
    <property type="molecule type" value="Genomic_DNA"/>
</dbReference>
<feature type="domain" description="FAD-dependent urate hydroxylase HpyO/Asp monooxygenase CreE-like FAD/NAD(P)-binding" evidence="1">
    <location>
        <begin position="11"/>
        <end position="164"/>
    </location>
</feature>
<evidence type="ECO:0000259" key="1">
    <source>
        <dbReference type="Pfam" id="PF13454"/>
    </source>
</evidence>
<dbReference type="GO" id="GO:0016787">
    <property type="term" value="F:hydrolase activity"/>
    <property type="evidence" value="ECO:0007669"/>
    <property type="project" value="UniProtKB-KW"/>
</dbReference>
<dbReference type="InterPro" id="IPR052189">
    <property type="entry name" value="L-asp_N-monooxygenase_NS-form"/>
</dbReference>
<dbReference type="RefSeq" id="WP_110793793.1">
    <property type="nucleotide sequence ID" value="NZ_QJRY01000010.1"/>
</dbReference>
<dbReference type="InterPro" id="IPR036188">
    <property type="entry name" value="FAD/NAD-bd_sf"/>
</dbReference>
<dbReference type="InterPro" id="IPR038732">
    <property type="entry name" value="HpyO/CreE_NAD-binding"/>
</dbReference>
<keyword evidence="2" id="KW-0378">Hydrolase</keyword>
<proteinExistence type="predicted"/>
<dbReference type="PANTHER" id="PTHR40254:SF1">
    <property type="entry name" value="BLR0577 PROTEIN"/>
    <property type="match status" value="1"/>
</dbReference>
<organism evidence="2 3">
    <name type="scientific">Rhizobium wuzhouense</name>
    <dbReference type="NCBI Taxonomy" id="1986026"/>
    <lineage>
        <taxon>Bacteria</taxon>
        <taxon>Pseudomonadati</taxon>
        <taxon>Pseudomonadota</taxon>
        <taxon>Alphaproteobacteria</taxon>
        <taxon>Hyphomicrobiales</taxon>
        <taxon>Rhizobiaceae</taxon>
        <taxon>Rhizobium/Agrobacterium group</taxon>
        <taxon>Rhizobium</taxon>
    </lineage>
</organism>
<gene>
    <name evidence="2" type="ORF">DMY87_22050</name>
</gene>
<accession>A0ABX5NKT4</accession>
<dbReference type="Proteomes" id="UP000247536">
    <property type="component" value="Unassembled WGS sequence"/>
</dbReference>
<evidence type="ECO:0000313" key="3">
    <source>
        <dbReference type="Proteomes" id="UP000247536"/>
    </source>
</evidence>
<evidence type="ECO:0000313" key="2">
    <source>
        <dbReference type="EMBL" id="PYB70273.1"/>
    </source>
</evidence>
<sequence length="477" mass="50628">MSKPSQPLIVAIIGGGFTGAAVAAHLFEGDFPVSDVKVVVAEPRDQIGRGLAYGATDPAHRINVPAGKMTLFPDRSEDFSLYLDGPANGDHDPGLIAADGLAYPKRSVFGDYVHARLRPLLDAARVEHWQSAIVSLVPEGRQWRLTGTDGKTLVADLVVLAVSHPAPALPRTLLPLKDDPKLIADGTVPNALDAVSPDDRVLIVGNGLTSADMVASLQRLGHRGAITSISRRGLRSRGHGPVGQEAFGDFVSKPSVRASALLSRIRRAIREAEVQGLSWHSVLDAVRIQGQQIWPSLTLAEKRRIVRHVRPFWDVHRFRIAPQVEAVIDDAIASGRMTSLAAALKSVTRSGDAFQVVLQPRRGAAPVSIEVDAIIVTTGPAHGDVLDSQPLLLSLKNADLLQPCPTGLGIACDVHARALSADPTTPGLLIAGPLARGTFGELMGLPQVTEHAVLVAQQIKDSLARHRAGGPILSRAS</sequence>